<dbReference type="EMBL" id="AP023367">
    <property type="protein sequence ID" value="BCJ96618.1"/>
    <property type="molecule type" value="Genomic_DNA"/>
</dbReference>
<dbReference type="Pfam" id="PF02706">
    <property type="entry name" value="Wzz"/>
    <property type="match status" value="1"/>
</dbReference>
<dbReference type="KEGG" id="acel:acsn021_41870"/>
<dbReference type="InterPro" id="IPR050445">
    <property type="entry name" value="Bact_polysacc_biosynth/exp"/>
</dbReference>
<name>A0A6S6RCS5_9FIRM</name>
<keyword evidence="5" id="KW-1133">Transmembrane helix</keyword>
<evidence type="ECO:0000256" key="4">
    <source>
        <dbReference type="ARBA" id="ARBA00022692"/>
    </source>
</evidence>
<evidence type="ECO:0000313" key="8">
    <source>
        <dbReference type="Proteomes" id="UP000515561"/>
    </source>
</evidence>
<dbReference type="InterPro" id="IPR003856">
    <property type="entry name" value="LPS_length_determ_N"/>
</dbReference>
<keyword evidence="3" id="KW-1003">Cell membrane</keyword>
<organism evidence="7 8">
    <name type="scientific">Anaerocolumna cellulosilytica</name>
    <dbReference type="NCBI Taxonomy" id="433286"/>
    <lineage>
        <taxon>Bacteria</taxon>
        <taxon>Bacillati</taxon>
        <taxon>Bacillota</taxon>
        <taxon>Clostridia</taxon>
        <taxon>Lachnospirales</taxon>
        <taxon>Lachnospiraceae</taxon>
        <taxon>Anaerocolumna</taxon>
    </lineage>
</organism>
<evidence type="ECO:0000256" key="3">
    <source>
        <dbReference type="ARBA" id="ARBA00022475"/>
    </source>
</evidence>
<keyword evidence="8" id="KW-1185">Reference proteome</keyword>
<dbReference type="AlphaFoldDB" id="A0A6S6RCS5"/>
<comment type="similarity">
    <text evidence="2">Belongs to the CpsC/CapA family.</text>
</comment>
<accession>A0A6S6RCS5</accession>
<dbReference type="GO" id="GO:0004713">
    <property type="term" value="F:protein tyrosine kinase activity"/>
    <property type="evidence" value="ECO:0007669"/>
    <property type="project" value="TreeGrafter"/>
</dbReference>
<dbReference type="PANTHER" id="PTHR32309">
    <property type="entry name" value="TYROSINE-PROTEIN KINASE"/>
    <property type="match status" value="1"/>
</dbReference>
<dbReference type="GO" id="GO:0005886">
    <property type="term" value="C:plasma membrane"/>
    <property type="evidence" value="ECO:0007669"/>
    <property type="project" value="UniProtKB-SubCell"/>
</dbReference>
<reference evidence="7 8" key="1">
    <citation type="journal article" date="2016" name="Int. J. Syst. Evol. Microbiol.">
        <title>Descriptions of Anaerotaenia torta gen. nov., sp. nov. and Anaerocolumna cellulosilytica gen. nov., sp. nov. isolated from a methanogenic reactor of cattle waste.</title>
        <authorList>
            <person name="Uek A."/>
            <person name="Ohtaki Y."/>
            <person name="Kaku N."/>
            <person name="Ueki K."/>
        </authorList>
    </citation>
    <scope>NUCLEOTIDE SEQUENCE [LARGE SCALE GENOMIC DNA]</scope>
    <source>
        <strain evidence="7 8">SN021</strain>
    </source>
</reference>
<protein>
    <submittedName>
        <fullName evidence="7">Chain-length determining protein</fullName>
    </submittedName>
</protein>
<evidence type="ECO:0000313" key="7">
    <source>
        <dbReference type="EMBL" id="BCJ96618.1"/>
    </source>
</evidence>
<sequence length="257" mass="28569">MEKNSHEIIELDFKELFYILLGRVWIIVFSCILCALSAGIYTKARIRPMYQSTASLYVINRQDEKKTTSYSDLQTGTQLTKDFQILVKSRPVTEQVISDLGLATTHEELVSHITVTTPLDTRILEVAVNYPDPYTAKKIADAICFISAERMAAIMEIEKANIVESGNIPVGAVSPSLQKNMFLGGAAGGLVATFFILFFYFLDDTIRTGEDVEKHLGLTILGTIPEENGILNSKKVKAELKKAYKKGYRGGNNNAIY</sequence>
<evidence type="ECO:0000256" key="6">
    <source>
        <dbReference type="ARBA" id="ARBA00023136"/>
    </source>
</evidence>
<evidence type="ECO:0000256" key="2">
    <source>
        <dbReference type="ARBA" id="ARBA00006683"/>
    </source>
</evidence>
<evidence type="ECO:0000256" key="5">
    <source>
        <dbReference type="ARBA" id="ARBA00022989"/>
    </source>
</evidence>
<keyword evidence="6" id="KW-0472">Membrane</keyword>
<dbReference type="PANTHER" id="PTHR32309:SF13">
    <property type="entry name" value="FERRIC ENTEROBACTIN TRANSPORT PROTEIN FEPE"/>
    <property type="match status" value="1"/>
</dbReference>
<proteinExistence type="inferred from homology"/>
<dbReference type="RefSeq" id="WP_184091925.1">
    <property type="nucleotide sequence ID" value="NZ_AP023367.1"/>
</dbReference>
<keyword evidence="4" id="KW-0812">Transmembrane</keyword>
<comment type="subcellular location">
    <subcellularLocation>
        <location evidence="1">Cell membrane</location>
        <topology evidence="1">Multi-pass membrane protein</topology>
    </subcellularLocation>
</comment>
<gene>
    <name evidence="7" type="ORF">acsn021_41870</name>
</gene>
<dbReference type="Proteomes" id="UP000515561">
    <property type="component" value="Chromosome"/>
</dbReference>
<evidence type="ECO:0000256" key="1">
    <source>
        <dbReference type="ARBA" id="ARBA00004651"/>
    </source>
</evidence>